<gene>
    <name evidence="2" type="ORF">Aru02nite_57960</name>
</gene>
<evidence type="ECO:0000313" key="3">
    <source>
        <dbReference type="Proteomes" id="UP000612808"/>
    </source>
</evidence>
<keyword evidence="3" id="KW-1185">Reference proteome</keyword>
<evidence type="ECO:0000313" key="2">
    <source>
        <dbReference type="EMBL" id="GID14907.1"/>
    </source>
</evidence>
<dbReference type="AlphaFoldDB" id="A0A8J3JEB5"/>
<keyword evidence="1" id="KW-0472">Membrane</keyword>
<feature type="transmembrane region" description="Helical" evidence="1">
    <location>
        <begin position="30"/>
        <end position="53"/>
    </location>
</feature>
<proteinExistence type="predicted"/>
<dbReference type="Proteomes" id="UP000612808">
    <property type="component" value="Unassembled WGS sequence"/>
</dbReference>
<organism evidence="2 3">
    <name type="scientific">Actinocatenispora rupis</name>
    <dbReference type="NCBI Taxonomy" id="519421"/>
    <lineage>
        <taxon>Bacteria</taxon>
        <taxon>Bacillati</taxon>
        <taxon>Actinomycetota</taxon>
        <taxon>Actinomycetes</taxon>
        <taxon>Micromonosporales</taxon>
        <taxon>Micromonosporaceae</taxon>
        <taxon>Actinocatenispora</taxon>
    </lineage>
</organism>
<accession>A0A8J3JEB5</accession>
<name>A0A8J3JEB5_9ACTN</name>
<keyword evidence="1" id="KW-0812">Transmembrane</keyword>
<protein>
    <submittedName>
        <fullName evidence="2">Uncharacterized protein</fullName>
    </submittedName>
</protein>
<sequence>MALVLALGRVAVGGAPGLVAWFAFAAFGSVVQWVAAIAVSVPVVVFLALVTVVDRHNEKQQRALFRQIESAMDAVPGGHHVHCGSVLIGVRRNWIAPRVLRCDLADGVTHDSDERIVVQPAAEYWLPPLGRVLRIPVVIPTETCAAAPPRPTFRSTLRDVRHGLLTPEPEQLHGLLTELRTGDACCSSHPT</sequence>
<evidence type="ECO:0000256" key="1">
    <source>
        <dbReference type="SAM" id="Phobius"/>
    </source>
</evidence>
<dbReference type="RefSeq" id="WP_203662930.1">
    <property type="nucleotide sequence ID" value="NZ_BAAAZM010000012.1"/>
</dbReference>
<dbReference type="EMBL" id="BOMB01000034">
    <property type="protein sequence ID" value="GID14907.1"/>
    <property type="molecule type" value="Genomic_DNA"/>
</dbReference>
<comment type="caution">
    <text evidence="2">The sequence shown here is derived from an EMBL/GenBank/DDBJ whole genome shotgun (WGS) entry which is preliminary data.</text>
</comment>
<reference evidence="2" key="1">
    <citation type="submission" date="2021-01" db="EMBL/GenBank/DDBJ databases">
        <title>Whole genome shotgun sequence of Actinocatenispora rupis NBRC 107355.</title>
        <authorList>
            <person name="Komaki H."/>
            <person name="Tamura T."/>
        </authorList>
    </citation>
    <scope>NUCLEOTIDE SEQUENCE</scope>
    <source>
        <strain evidence="2">NBRC 107355</strain>
    </source>
</reference>
<keyword evidence="1" id="KW-1133">Transmembrane helix</keyword>